<reference evidence="1" key="2">
    <citation type="submission" date="2021-02" db="EMBL/GenBank/DDBJ databases">
        <authorList>
            <person name="Kimball J.A."/>
            <person name="Haas M.W."/>
            <person name="Macchietto M."/>
            <person name="Kono T."/>
            <person name="Duquette J."/>
            <person name="Shao M."/>
        </authorList>
    </citation>
    <scope>NUCLEOTIDE SEQUENCE</scope>
    <source>
        <tissue evidence="1">Fresh leaf tissue</tissue>
    </source>
</reference>
<reference evidence="1" key="1">
    <citation type="journal article" date="2021" name="bioRxiv">
        <title>Whole Genome Assembly and Annotation of Northern Wild Rice, Zizania palustris L., Supports a Whole Genome Duplication in the Zizania Genus.</title>
        <authorList>
            <person name="Haas M."/>
            <person name="Kono T."/>
            <person name="Macchietto M."/>
            <person name="Millas R."/>
            <person name="McGilp L."/>
            <person name="Shao M."/>
            <person name="Duquette J."/>
            <person name="Hirsch C.N."/>
            <person name="Kimball J."/>
        </authorList>
    </citation>
    <scope>NUCLEOTIDE SEQUENCE</scope>
    <source>
        <tissue evidence="1">Fresh leaf tissue</tissue>
    </source>
</reference>
<organism evidence="1 2">
    <name type="scientific">Zizania palustris</name>
    <name type="common">Northern wild rice</name>
    <dbReference type="NCBI Taxonomy" id="103762"/>
    <lineage>
        <taxon>Eukaryota</taxon>
        <taxon>Viridiplantae</taxon>
        <taxon>Streptophyta</taxon>
        <taxon>Embryophyta</taxon>
        <taxon>Tracheophyta</taxon>
        <taxon>Spermatophyta</taxon>
        <taxon>Magnoliopsida</taxon>
        <taxon>Liliopsida</taxon>
        <taxon>Poales</taxon>
        <taxon>Poaceae</taxon>
        <taxon>BOP clade</taxon>
        <taxon>Oryzoideae</taxon>
        <taxon>Oryzeae</taxon>
        <taxon>Zizaniinae</taxon>
        <taxon>Zizania</taxon>
    </lineage>
</organism>
<dbReference type="AlphaFoldDB" id="A0A8J5SYP0"/>
<dbReference type="Proteomes" id="UP000729402">
    <property type="component" value="Unassembled WGS sequence"/>
</dbReference>
<proteinExistence type="predicted"/>
<protein>
    <submittedName>
        <fullName evidence="1">Uncharacterized protein</fullName>
    </submittedName>
</protein>
<name>A0A8J5SYP0_ZIZPA</name>
<dbReference type="EMBL" id="JAAALK010000285">
    <property type="protein sequence ID" value="KAG8064944.1"/>
    <property type="molecule type" value="Genomic_DNA"/>
</dbReference>
<accession>A0A8J5SYP0</accession>
<evidence type="ECO:0000313" key="1">
    <source>
        <dbReference type="EMBL" id="KAG8064944.1"/>
    </source>
</evidence>
<sequence length="206" mass="22716">MEDLESEDGSDVGSDFDMLSNIPPQYVTSACDAESVDGVVAFAIESRGPGVPMLSGSCEIKMGVSEGGSSLVSWPTVGNLSAESGALVCVPEVDKWQDVIMPLVDKSEERFHNLYEVTRYTCLTVEEVWQNNWNMQFRRMVSFAENDAWLCLRNMICNLEIIVDDDQWTKLAPARLLDDVSKVNDLLLGIMKELAGSGLQISAPTR</sequence>
<evidence type="ECO:0000313" key="2">
    <source>
        <dbReference type="Proteomes" id="UP000729402"/>
    </source>
</evidence>
<keyword evidence="2" id="KW-1185">Reference proteome</keyword>
<gene>
    <name evidence="1" type="ORF">GUJ93_ZPchr0004g39312</name>
</gene>
<comment type="caution">
    <text evidence="1">The sequence shown here is derived from an EMBL/GenBank/DDBJ whole genome shotgun (WGS) entry which is preliminary data.</text>
</comment>